<accession>A0A9R1MDD8</accession>
<name>A0A9R1MDD8_WHEAT</name>
<reference evidence="1" key="2">
    <citation type="submission" date="2020-03" db="EMBL/GenBank/DDBJ databases">
        <title>The second near-complete assembly of the hexaploid bread wheat (Triticum aestivum) genome.</title>
        <authorList>
            <person name="Zimin A.V."/>
            <person name="Puiu D."/>
            <person name="Shumante A."/>
            <person name="Alonge M."/>
            <person name="Salzberg S.L."/>
        </authorList>
    </citation>
    <scope>NUCLEOTIDE SEQUENCE</scope>
    <source>
        <tissue evidence="1">Leaf</tissue>
    </source>
</reference>
<gene>
    <name evidence="1" type="ORF">CFC21_106064</name>
</gene>
<dbReference type="EMBL" id="CM022230">
    <property type="protein sequence ID" value="KAF7105232.1"/>
    <property type="molecule type" value="Genomic_DNA"/>
</dbReference>
<feature type="non-terminal residue" evidence="1">
    <location>
        <position position="1"/>
    </location>
</feature>
<proteinExistence type="predicted"/>
<reference evidence="1" key="1">
    <citation type="journal article" date="2017" name="Gigascience">
        <title>The first near-complete assembly of the hexaploid bread wheat genome, Triticum aestivum.</title>
        <authorList>
            <person name="Zimin A.V."/>
            <person name="Puiu D."/>
            <person name="Hall R."/>
            <person name="Kingan S."/>
            <person name="Clavijo B.J."/>
            <person name="Salzberg S.L."/>
        </authorList>
    </citation>
    <scope>NUCLEOTIDE SEQUENCE</scope>
    <source>
        <tissue evidence="1">Leaf</tissue>
    </source>
</reference>
<dbReference type="AlphaFoldDB" id="A0A9R1MDD8"/>
<feature type="non-terminal residue" evidence="1">
    <location>
        <position position="16"/>
    </location>
</feature>
<protein>
    <submittedName>
        <fullName evidence="1">Uncharacterized protein</fullName>
    </submittedName>
</protein>
<evidence type="ECO:0000313" key="1">
    <source>
        <dbReference type="EMBL" id="KAF7105232.1"/>
    </source>
</evidence>
<dbReference type="Proteomes" id="UP000815260">
    <property type="component" value="Chromosome 7B"/>
</dbReference>
<organism evidence="1">
    <name type="scientific">Triticum aestivum</name>
    <name type="common">Wheat</name>
    <dbReference type="NCBI Taxonomy" id="4565"/>
    <lineage>
        <taxon>Eukaryota</taxon>
        <taxon>Viridiplantae</taxon>
        <taxon>Streptophyta</taxon>
        <taxon>Embryophyta</taxon>
        <taxon>Tracheophyta</taxon>
        <taxon>Spermatophyta</taxon>
        <taxon>Magnoliopsida</taxon>
        <taxon>Liliopsida</taxon>
        <taxon>Poales</taxon>
        <taxon>Poaceae</taxon>
        <taxon>BOP clade</taxon>
        <taxon>Pooideae</taxon>
        <taxon>Triticodae</taxon>
        <taxon>Triticeae</taxon>
        <taxon>Triticinae</taxon>
        <taxon>Triticum</taxon>
    </lineage>
</organism>
<comment type="caution">
    <text evidence="1">The sequence shown here is derived from an EMBL/GenBank/DDBJ whole genome shotgun (WGS) entry which is preliminary data.</text>
</comment>
<sequence>LYSVQAALANGGVTQV</sequence>